<protein>
    <submittedName>
        <fullName evidence="2">Ribonuclease HI</fullName>
    </submittedName>
</protein>
<name>A0A225UPI9_9STRA</name>
<dbReference type="GO" id="GO:0004523">
    <property type="term" value="F:RNA-DNA hybrid ribonuclease activity"/>
    <property type="evidence" value="ECO:0007669"/>
    <property type="project" value="InterPro"/>
</dbReference>
<dbReference type="InterPro" id="IPR002156">
    <property type="entry name" value="RNaseH_domain"/>
</dbReference>
<evidence type="ECO:0000313" key="2">
    <source>
        <dbReference type="EMBL" id="OWY94880.1"/>
    </source>
</evidence>
<dbReference type="GO" id="GO:0003676">
    <property type="term" value="F:nucleic acid binding"/>
    <property type="evidence" value="ECO:0007669"/>
    <property type="project" value="InterPro"/>
</dbReference>
<keyword evidence="3" id="KW-1185">Reference proteome</keyword>
<dbReference type="AlphaFoldDB" id="A0A225UPI9"/>
<dbReference type="InterPro" id="IPR036397">
    <property type="entry name" value="RNaseH_sf"/>
</dbReference>
<feature type="domain" description="RNase H type-1" evidence="1">
    <location>
        <begin position="55"/>
        <end position="157"/>
    </location>
</feature>
<dbReference type="Pfam" id="PF13456">
    <property type="entry name" value="RVT_3"/>
    <property type="match status" value="1"/>
</dbReference>
<dbReference type="EMBL" id="NBNE01013703">
    <property type="protein sequence ID" value="OWY94880.1"/>
    <property type="molecule type" value="Genomic_DNA"/>
</dbReference>
<dbReference type="InterPro" id="IPR012337">
    <property type="entry name" value="RNaseH-like_sf"/>
</dbReference>
<proteinExistence type="predicted"/>
<organism evidence="2 3">
    <name type="scientific">Phytophthora megakarya</name>
    <dbReference type="NCBI Taxonomy" id="4795"/>
    <lineage>
        <taxon>Eukaryota</taxon>
        <taxon>Sar</taxon>
        <taxon>Stramenopiles</taxon>
        <taxon>Oomycota</taxon>
        <taxon>Peronosporomycetes</taxon>
        <taxon>Peronosporales</taxon>
        <taxon>Peronosporaceae</taxon>
        <taxon>Phytophthora</taxon>
    </lineage>
</organism>
<dbReference type="PROSITE" id="PS50879">
    <property type="entry name" value="RNASE_H_1"/>
    <property type="match status" value="1"/>
</dbReference>
<sequence>MQFSRANAGRIRLNCINIRTRQHQFGNWAVASDTRILLCLLGRESARTEPRKIQSVVGYVGFFDGGSRGNPGFGGCGSVLLRVEDDGEPRIIWVSSISIGPATCTNNVAEFRGIYNFLYFIASRKLTQVHIVGDSQLILRLMRERSPPRSKHLKNVT</sequence>
<dbReference type="Gene3D" id="3.30.420.10">
    <property type="entry name" value="Ribonuclease H-like superfamily/Ribonuclease H"/>
    <property type="match status" value="1"/>
</dbReference>
<dbReference type="SUPFAM" id="SSF53098">
    <property type="entry name" value="Ribonuclease H-like"/>
    <property type="match status" value="1"/>
</dbReference>
<gene>
    <name evidence="2" type="ORF">PHMEG_00035268</name>
</gene>
<accession>A0A225UPI9</accession>
<dbReference type="Proteomes" id="UP000198211">
    <property type="component" value="Unassembled WGS sequence"/>
</dbReference>
<evidence type="ECO:0000259" key="1">
    <source>
        <dbReference type="PROSITE" id="PS50879"/>
    </source>
</evidence>
<dbReference type="OrthoDB" id="2016287at2759"/>
<comment type="caution">
    <text evidence="2">The sequence shown here is derived from an EMBL/GenBank/DDBJ whole genome shotgun (WGS) entry which is preliminary data.</text>
</comment>
<reference evidence="3" key="1">
    <citation type="submission" date="2017-03" db="EMBL/GenBank/DDBJ databases">
        <title>Phytopthora megakarya and P. palmivora, two closely related causual agents of cacao black pod achieved similar genome size and gene model numbers by different mechanisms.</title>
        <authorList>
            <person name="Ali S."/>
            <person name="Shao J."/>
            <person name="Larry D.J."/>
            <person name="Kronmiller B."/>
            <person name="Shen D."/>
            <person name="Strem M.D."/>
            <person name="Melnick R.L."/>
            <person name="Guiltinan M.J."/>
            <person name="Tyler B.M."/>
            <person name="Meinhardt L.W."/>
            <person name="Bailey B.A."/>
        </authorList>
    </citation>
    <scope>NUCLEOTIDE SEQUENCE [LARGE SCALE GENOMIC DNA]</scope>
    <source>
        <strain evidence="3">zdho120</strain>
    </source>
</reference>
<evidence type="ECO:0000313" key="3">
    <source>
        <dbReference type="Proteomes" id="UP000198211"/>
    </source>
</evidence>